<dbReference type="InterPro" id="IPR018800">
    <property type="entry name" value="PRCC"/>
</dbReference>
<feature type="compositionally biased region" description="Basic and acidic residues" evidence="1">
    <location>
        <begin position="81"/>
        <end position="92"/>
    </location>
</feature>
<evidence type="ECO:0000313" key="3">
    <source>
        <dbReference type="Proteomes" id="UP001632038"/>
    </source>
</evidence>
<feature type="compositionally biased region" description="Polar residues" evidence="1">
    <location>
        <begin position="205"/>
        <end position="224"/>
    </location>
</feature>
<reference evidence="3" key="1">
    <citation type="journal article" date="2024" name="IScience">
        <title>Strigolactones Initiate the Formation of Haustorium-like Structures in Castilleja.</title>
        <authorList>
            <person name="Buerger M."/>
            <person name="Peterson D."/>
            <person name="Chory J."/>
        </authorList>
    </citation>
    <scope>NUCLEOTIDE SEQUENCE [LARGE SCALE GENOMIC DNA]</scope>
</reference>
<feature type="compositionally biased region" description="Low complexity" evidence="1">
    <location>
        <begin position="93"/>
        <end position="103"/>
    </location>
</feature>
<sequence>MDSLLANYASSDDEDQQPSAPPPRAPPAISVNLDSKASTPPKSASHRGGIFYSLPPPKSSLFNSLPAPKSKPIPITNPQQELEHEKIVEYSKPKSSSSSLFSSLPPPKPSSSSAASKKVVQFRPPAIVNPTAGSFNYEDEDSDEGEQEKRRKKAKESISTASATSFLSSIPAPRFSATLGSASGRRSMLETDIPSSAVSIDGPTGSDSVANTDQSNGTNYGYSTLGSESENHAYYSGFGGENPGYYGSYGVESKDAGGAGTAGCDSGVNYNAGTDEGVDYSYGNGEHVEYTNYGNNVQYENNWASNAVLPDEVSGVVEAAFKVPGKRGRKDVPEQMVEVKQDDLMKNRPREDQVKATGIAFGPSYQPVSTKGKPTKLHKRKHQISSLYFDMRQKETELAERRSKGFLTKAQTQAKYGW</sequence>
<dbReference type="EMBL" id="JAVIJP010000092">
    <property type="protein sequence ID" value="KAL3616285.1"/>
    <property type="molecule type" value="Genomic_DNA"/>
</dbReference>
<evidence type="ECO:0000313" key="2">
    <source>
        <dbReference type="EMBL" id="KAL3616285.1"/>
    </source>
</evidence>
<evidence type="ECO:0000256" key="1">
    <source>
        <dbReference type="SAM" id="MobiDB-lite"/>
    </source>
</evidence>
<accession>A0ABD3BHM2</accession>
<dbReference type="PANTHER" id="PTHR13621">
    <property type="entry name" value="PROLINE-RICH PROTEIN PRCC"/>
    <property type="match status" value="1"/>
</dbReference>
<feature type="region of interest" description="Disordered" evidence="1">
    <location>
        <begin position="1"/>
        <end position="224"/>
    </location>
</feature>
<dbReference type="AlphaFoldDB" id="A0ABD3BHM2"/>
<feature type="compositionally biased region" description="Polar residues" evidence="1">
    <location>
        <begin position="157"/>
        <end position="168"/>
    </location>
</feature>
<dbReference type="Pfam" id="PF10253">
    <property type="entry name" value="PRCC"/>
    <property type="match status" value="1"/>
</dbReference>
<feature type="compositionally biased region" description="Polar residues" evidence="1">
    <location>
        <begin position="32"/>
        <end position="42"/>
    </location>
</feature>
<dbReference type="Proteomes" id="UP001632038">
    <property type="component" value="Unassembled WGS sequence"/>
</dbReference>
<feature type="compositionally biased region" description="Acidic residues" evidence="1">
    <location>
        <begin position="137"/>
        <end position="146"/>
    </location>
</feature>
<keyword evidence="3" id="KW-1185">Reference proteome</keyword>
<comment type="caution">
    <text evidence="2">The sequence shown here is derived from an EMBL/GenBank/DDBJ whole genome shotgun (WGS) entry which is preliminary data.</text>
</comment>
<evidence type="ECO:0008006" key="4">
    <source>
        <dbReference type="Google" id="ProtNLM"/>
    </source>
</evidence>
<protein>
    <recommendedName>
        <fullName evidence="4">Proline-rich protein PRCC</fullName>
    </recommendedName>
</protein>
<name>A0ABD3BHM2_9LAMI</name>
<proteinExistence type="predicted"/>
<dbReference type="PANTHER" id="PTHR13621:SF2">
    <property type="entry name" value="PROLINE-RICH PROTEIN PRCC"/>
    <property type="match status" value="1"/>
</dbReference>
<gene>
    <name evidence="2" type="ORF">CASFOL_039675</name>
</gene>
<organism evidence="2 3">
    <name type="scientific">Castilleja foliolosa</name>
    <dbReference type="NCBI Taxonomy" id="1961234"/>
    <lineage>
        <taxon>Eukaryota</taxon>
        <taxon>Viridiplantae</taxon>
        <taxon>Streptophyta</taxon>
        <taxon>Embryophyta</taxon>
        <taxon>Tracheophyta</taxon>
        <taxon>Spermatophyta</taxon>
        <taxon>Magnoliopsida</taxon>
        <taxon>eudicotyledons</taxon>
        <taxon>Gunneridae</taxon>
        <taxon>Pentapetalae</taxon>
        <taxon>asterids</taxon>
        <taxon>lamiids</taxon>
        <taxon>Lamiales</taxon>
        <taxon>Orobanchaceae</taxon>
        <taxon>Pedicularideae</taxon>
        <taxon>Castillejinae</taxon>
        <taxon>Castilleja</taxon>
    </lineage>
</organism>